<gene>
    <name evidence="4" type="ORF">SAMN02745784_03106</name>
</gene>
<feature type="compositionally biased region" description="Basic and acidic residues" evidence="1">
    <location>
        <begin position="129"/>
        <end position="143"/>
    </location>
</feature>
<dbReference type="Pfam" id="PF01841">
    <property type="entry name" value="Transglut_core"/>
    <property type="match status" value="1"/>
</dbReference>
<dbReference type="InterPro" id="IPR038765">
    <property type="entry name" value="Papain-like_cys_pep_sf"/>
</dbReference>
<dbReference type="InterPro" id="IPR002931">
    <property type="entry name" value="Transglutaminase-like"/>
</dbReference>
<dbReference type="PANTHER" id="PTHR46333">
    <property type="entry name" value="CYTOKINESIS PROTEIN 3"/>
    <property type="match status" value="1"/>
</dbReference>
<dbReference type="InterPro" id="IPR052557">
    <property type="entry name" value="CAP/Cytokinesis_protein"/>
</dbReference>
<keyword evidence="2" id="KW-0812">Transmembrane</keyword>
<dbReference type="Gene3D" id="3.10.620.30">
    <property type="match status" value="1"/>
</dbReference>
<evidence type="ECO:0000313" key="4">
    <source>
        <dbReference type="EMBL" id="SHF18961.1"/>
    </source>
</evidence>
<feature type="region of interest" description="Disordered" evidence="1">
    <location>
        <begin position="770"/>
        <end position="808"/>
    </location>
</feature>
<feature type="domain" description="Transglutaminase-like" evidence="3">
    <location>
        <begin position="332"/>
        <end position="388"/>
    </location>
</feature>
<dbReference type="PANTHER" id="PTHR46333:SF2">
    <property type="entry name" value="CYTOKINESIS PROTEIN 3"/>
    <property type="match status" value="1"/>
</dbReference>
<name>A0A1M4ZLR7_9FIRM</name>
<dbReference type="SUPFAM" id="SSF54001">
    <property type="entry name" value="Cysteine proteinases"/>
    <property type="match status" value="1"/>
</dbReference>
<evidence type="ECO:0000259" key="3">
    <source>
        <dbReference type="SMART" id="SM00460"/>
    </source>
</evidence>
<organism evidence="4 5">
    <name type="scientific">Tissierella praeacuta DSM 18095</name>
    <dbReference type="NCBI Taxonomy" id="1123404"/>
    <lineage>
        <taxon>Bacteria</taxon>
        <taxon>Bacillati</taxon>
        <taxon>Bacillota</taxon>
        <taxon>Tissierellia</taxon>
        <taxon>Tissierellales</taxon>
        <taxon>Tissierellaceae</taxon>
        <taxon>Tissierella</taxon>
    </lineage>
</organism>
<feature type="non-terminal residue" evidence="4">
    <location>
        <position position="808"/>
    </location>
</feature>
<protein>
    <submittedName>
        <fullName evidence="4">Transglutaminase-like superfamily protein</fullName>
    </submittedName>
</protein>
<evidence type="ECO:0000256" key="2">
    <source>
        <dbReference type="SAM" id="Phobius"/>
    </source>
</evidence>
<evidence type="ECO:0000256" key="1">
    <source>
        <dbReference type="SAM" id="MobiDB-lite"/>
    </source>
</evidence>
<evidence type="ECO:0000313" key="5">
    <source>
        <dbReference type="Proteomes" id="UP000184114"/>
    </source>
</evidence>
<keyword evidence="2" id="KW-0472">Membrane</keyword>
<reference evidence="5" key="1">
    <citation type="submission" date="2016-11" db="EMBL/GenBank/DDBJ databases">
        <authorList>
            <person name="Varghese N."/>
            <person name="Submissions S."/>
        </authorList>
    </citation>
    <scope>NUCLEOTIDE SEQUENCE [LARGE SCALE GENOMIC DNA]</scope>
    <source>
        <strain evidence="5">DSM 18095</strain>
    </source>
</reference>
<dbReference type="SMART" id="SM00460">
    <property type="entry name" value="TGc"/>
    <property type="match status" value="1"/>
</dbReference>
<dbReference type="AlphaFoldDB" id="A0A1M4ZLR7"/>
<feature type="region of interest" description="Disordered" evidence="1">
    <location>
        <begin position="129"/>
        <end position="155"/>
    </location>
</feature>
<dbReference type="STRING" id="1123404.SAMN02745784_03106"/>
<accession>A0A1M4ZLR7</accession>
<proteinExistence type="predicted"/>
<feature type="compositionally biased region" description="Basic and acidic residues" evidence="1">
    <location>
        <begin position="776"/>
        <end position="787"/>
    </location>
</feature>
<dbReference type="GO" id="GO:0005737">
    <property type="term" value="C:cytoplasm"/>
    <property type="evidence" value="ECO:0007669"/>
    <property type="project" value="TreeGrafter"/>
</dbReference>
<dbReference type="Proteomes" id="UP000184114">
    <property type="component" value="Unassembled WGS sequence"/>
</dbReference>
<dbReference type="EMBL" id="FQTY01000027">
    <property type="protein sequence ID" value="SHF18961.1"/>
    <property type="molecule type" value="Genomic_DNA"/>
</dbReference>
<keyword evidence="2" id="KW-1133">Transmembrane helix</keyword>
<feature type="transmembrane region" description="Helical" evidence="2">
    <location>
        <begin position="21"/>
        <end position="41"/>
    </location>
</feature>
<sequence length="808" mass="91502">MLMKKEIKLRRSIGTIIRDMLCGLLVFSILFQIAIIPTFALDTEHPNQIITAEESIIDTTHQYDSSLPNSTENLPEETQNIDSNGILETENQVVTSQDILETTTTKDSITEASETKIKESEFLIETQVETERQEFSEDKKLEEVSNTDGIVEDPTNTIKDDELQDLHRRIQNLSAPTEDESEDFTLNEKDIKLDIGKEFQFQLADTNGTKIDGVEWFCRTIYPYDRLYSSEQIQQENCCSINSDGIIKANKSGFLEVWAKYKNYLYMCKVTVRTKAQTFDENANIQTERKAEEIAQNMLHLNDVDKVLAAHDYLVDNVQYDHSYLRKGAYGALIDGKAVCMGYAQAFQKLMEKLNVESSVVVGNAAGQAHAWNRVKLYGKWYYLDVTFDDQPRKPLISYKYFLIDRDTLGKDHSDWYFPQEEQTGGLEYRYYPYKKMGIIAENQEQLENVFKSQLNSNNFKNMFVYVLVHKNIDQLTVKRKLESLVGVGTSVYEESSWKETINDYTLYYYQVNNIPTHSAKKVKFVNVLSGNSDKETTSKLVLTFDKNIDNLSVNDIVIKGVDKRDLKQIKEGIYELSISNISIPIGSEIIVQVNKRGFEISPNTHSVRLNIVKESAPAAVFKAIDDRVGLLENIEVGMKYTVGDGVWHKITSTEPVRVKTIYQRPISIIKTSSDASRMDSDPQIIRLKNQNEPTWVKAVSCTGKNQNGKIIHVSIQMEYQRKDDTVWTSCTGREITGLASGEYYVRYKASGSSLASPFTTVHIDVSPIDSTPDGDVVKPDISDKDVVPPPVPNVEPTDNGGSTGNGG</sequence>
<keyword evidence="5" id="KW-1185">Reference proteome</keyword>